<name>A0A6N2TDP6_9ACTO</name>
<protein>
    <submittedName>
        <fullName evidence="1">Uncharacterized protein</fullName>
    </submittedName>
</protein>
<sequence length="177" mass="20147">MDANEGEVHTLIEHLFDRGDFMKRLDLARQVLRDTENRLGLEKSQAFSDLSSRCVGVWEYGGTYPQLIRVILSLGIEEACCAFIGSDDFGWEYAFKQGLNLARCLYVPSSCADAQVISLLLPHCRLVYVDRCSLALRDMRRLGAQVRKEETILLTKYPWVGFSRPWGEDFGIYQKAG</sequence>
<organism evidence="1">
    <name type="scientific">Schaalia odontolytica</name>
    <dbReference type="NCBI Taxonomy" id="1660"/>
    <lineage>
        <taxon>Bacteria</taxon>
        <taxon>Bacillati</taxon>
        <taxon>Actinomycetota</taxon>
        <taxon>Actinomycetes</taxon>
        <taxon>Actinomycetales</taxon>
        <taxon>Actinomycetaceae</taxon>
        <taxon>Schaalia</taxon>
    </lineage>
</organism>
<gene>
    <name evidence="1" type="ORF">AOLFYP35_01308</name>
</gene>
<reference evidence="1" key="1">
    <citation type="submission" date="2019-11" db="EMBL/GenBank/DDBJ databases">
        <authorList>
            <person name="Feng L."/>
        </authorList>
    </citation>
    <scope>NUCLEOTIDE SEQUENCE</scope>
    <source>
        <strain evidence="1">AodontolyticusLFYP35</strain>
    </source>
</reference>
<proteinExistence type="predicted"/>
<accession>A0A6N2TDP6</accession>
<dbReference type="AlphaFoldDB" id="A0A6N2TDP6"/>
<dbReference type="EMBL" id="CACRSM010000002">
    <property type="protein sequence ID" value="VYT03748.1"/>
    <property type="molecule type" value="Genomic_DNA"/>
</dbReference>
<evidence type="ECO:0000313" key="1">
    <source>
        <dbReference type="EMBL" id="VYT03748.1"/>
    </source>
</evidence>